<dbReference type="InterPro" id="IPR035919">
    <property type="entry name" value="EAL_sf"/>
</dbReference>
<evidence type="ECO:0000256" key="1">
    <source>
        <dbReference type="ARBA" id="ARBA00004651"/>
    </source>
</evidence>
<feature type="coiled-coil region" evidence="8">
    <location>
        <begin position="554"/>
        <end position="585"/>
    </location>
</feature>
<feature type="transmembrane region" description="Helical" evidence="9">
    <location>
        <begin position="348"/>
        <end position="370"/>
    </location>
</feature>
<feature type="transmembrane region" description="Helical" evidence="9">
    <location>
        <begin position="73"/>
        <end position="95"/>
    </location>
</feature>
<feature type="transmembrane region" description="Helical" evidence="9">
    <location>
        <begin position="321"/>
        <end position="342"/>
    </location>
</feature>
<keyword evidence="13" id="KW-1185">Reference proteome</keyword>
<dbReference type="CDD" id="cd01948">
    <property type="entry name" value="EAL"/>
    <property type="match status" value="1"/>
</dbReference>
<dbReference type="PANTHER" id="PTHR33989">
    <property type="match status" value="1"/>
</dbReference>
<keyword evidence="3" id="KW-1003">Cell membrane</keyword>
<evidence type="ECO:0000256" key="8">
    <source>
        <dbReference type="SAM" id="Coils"/>
    </source>
</evidence>
<feature type="domain" description="EAL" evidence="10">
    <location>
        <begin position="460"/>
        <end position="713"/>
    </location>
</feature>
<evidence type="ECO:0000259" key="10">
    <source>
        <dbReference type="PROSITE" id="PS50883"/>
    </source>
</evidence>
<keyword evidence="5 9" id="KW-0812">Transmembrane</keyword>
<dbReference type="InterPro" id="IPR051088">
    <property type="entry name" value="PTS_Sugar-EIIC/EIIB"/>
</dbReference>
<dbReference type="GO" id="GO:0008982">
    <property type="term" value="F:protein-N(PI)-phosphohistidine-sugar phosphotransferase activity"/>
    <property type="evidence" value="ECO:0007669"/>
    <property type="project" value="InterPro"/>
</dbReference>
<dbReference type="GO" id="GO:0005886">
    <property type="term" value="C:plasma membrane"/>
    <property type="evidence" value="ECO:0007669"/>
    <property type="project" value="UniProtKB-SubCell"/>
</dbReference>
<protein>
    <submittedName>
        <fullName evidence="12">PTS sugar transporter subunit IIC/EAL domain-containing protein</fullName>
    </submittedName>
</protein>
<proteinExistence type="predicted"/>
<dbReference type="InterPro" id="IPR001633">
    <property type="entry name" value="EAL_dom"/>
</dbReference>
<dbReference type="PROSITE" id="PS50883">
    <property type="entry name" value="EAL"/>
    <property type="match status" value="1"/>
</dbReference>
<dbReference type="NCBIfam" id="TIGR00410">
    <property type="entry name" value="lacE"/>
    <property type="match status" value="1"/>
</dbReference>
<keyword evidence="7 9" id="KW-0472">Membrane</keyword>
<feature type="transmembrane region" description="Helical" evidence="9">
    <location>
        <begin position="107"/>
        <end position="127"/>
    </location>
</feature>
<keyword evidence="4 12" id="KW-0762">Sugar transport</keyword>
<dbReference type="Pfam" id="PF02378">
    <property type="entry name" value="PTS_EIIC"/>
    <property type="match status" value="1"/>
</dbReference>
<evidence type="ECO:0000256" key="3">
    <source>
        <dbReference type="ARBA" id="ARBA00022475"/>
    </source>
</evidence>
<evidence type="ECO:0000313" key="12">
    <source>
        <dbReference type="EMBL" id="MBN7773959.1"/>
    </source>
</evidence>
<keyword evidence="2" id="KW-0813">Transport</keyword>
<dbReference type="Proteomes" id="UP000664545">
    <property type="component" value="Unassembled WGS sequence"/>
</dbReference>
<dbReference type="PROSITE" id="PS51105">
    <property type="entry name" value="PTS_EIIC_TYPE_3"/>
    <property type="match status" value="1"/>
</dbReference>
<feature type="transmembrane region" description="Helical" evidence="9">
    <location>
        <begin position="31"/>
        <end position="53"/>
    </location>
</feature>
<feature type="transmembrane region" description="Helical" evidence="9">
    <location>
        <begin position="382"/>
        <end position="406"/>
    </location>
</feature>
<dbReference type="SUPFAM" id="SSF141868">
    <property type="entry name" value="EAL domain-like"/>
    <property type="match status" value="1"/>
</dbReference>
<keyword evidence="8" id="KW-0175">Coiled coil</keyword>
<reference evidence="12" key="1">
    <citation type="submission" date="2021-02" db="EMBL/GenBank/DDBJ databases">
        <title>Abyssanaerobacter marinus gen.nov., sp., nov, anaerobic bacterium isolated from the Onnuri vent field of Indian Ocean and suggestion of Mogibacteriaceae fam. nov., and proposal of reclassification of ambiguous this family's genus member.</title>
        <authorList>
            <person name="Kim Y.J."/>
            <person name="Yang J.-A."/>
        </authorList>
    </citation>
    <scope>NUCLEOTIDE SEQUENCE</scope>
    <source>
        <strain evidence="12">DSM 2634</strain>
    </source>
</reference>
<feature type="transmembrane region" description="Helical" evidence="9">
    <location>
        <begin position="203"/>
        <end position="222"/>
    </location>
</feature>
<dbReference type="InterPro" id="IPR004501">
    <property type="entry name" value="PTS_EIIC_3"/>
</dbReference>
<feature type="transmembrane region" description="Helical" evidence="9">
    <location>
        <begin position="177"/>
        <end position="197"/>
    </location>
</feature>
<comment type="subcellular location">
    <subcellularLocation>
        <location evidence="1">Cell membrane</location>
        <topology evidence="1">Multi-pass membrane protein</topology>
    </subcellularLocation>
</comment>
<dbReference type="Pfam" id="PF00563">
    <property type="entry name" value="EAL"/>
    <property type="match status" value="1"/>
</dbReference>
<gene>
    <name evidence="12" type="ORF">JYB65_11350</name>
</gene>
<dbReference type="AlphaFoldDB" id="A0A939D9M8"/>
<name>A0A939D9M8_CLOAM</name>
<comment type="caution">
    <text evidence="12">The sequence shown here is derived from an EMBL/GenBank/DDBJ whole genome shotgun (WGS) entry which is preliminary data.</text>
</comment>
<evidence type="ECO:0000256" key="5">
    <source>
        <dbReference type="ARBA" id="ARBA00022692"/>
    </source>
</evidence>
<organism evidence="12 13">
    <name type="scientific">Clostridium aminobutyricum</name>
    <dbReference type="NCBI Taxonomy" id="33953"/>
    <lineage>
        <taxon>Bacteria</taxon>
        <taxon>Bacillati</taxon>
        <taxon>Bacillota</taxon>
        <taxon>Clostridia</taxon>
        <taxon>Eubacteriales</taxon>
        <taxon>Clostridiaceae</taxon>
        <taxon>Clostridium</taxon>
    </lineage>
</organism>
<evidence type="ECO:0000313" key="13">
    <source>
        <dbReference type="Proteomes" id="UP000664545"/>
    </source>
</evidence>
<dbReference type="GO" id="GO:0009401">
    <property type="term" value="P:phosphoenolpyruvate-dependent sugar phosphotransferase system"/>
    <property type="evidence" value="ECO:0007669"/>
    <property type="project" value="InterPro"/>
</dbReference>
<accession>A0A939D9M8</accession>
<feature type="transmembrane region" description="Helical" evidence="9">
    <location>
        <begin position="289"/>
        <end position="309"/>
    </location>
</feature>
<keyword evidence="6 9" id="KW-1133">Transmembrane helix</keyword>
<evidence type="ECO:0000256" key="4">
    <source>
        <dbReference type="ARBA" id="ARBA00022597"/>
    </source>
</evidence>
<dbReference type="PANTHER" id="PTHR33989:SF4">
    <property type="entry name" value="PTS SYSTEM N,N'-DIACETYLCHITOBIOSE-SPECIFIC EIIC COMPONENT"/>
    <property type="match status" value="1"/>
</dbReference>
<dbReference type="Gene3D" id="3.20.20.450">
    <property type="entry name" value="EAL domain"/>
    <property type="match status" value="1"/>
</dbReference>
<evidence type="ECO:0000256" key="7">
    <source>
        <dbReference type="ARBA" id="ARBA00023136"/>
    </source>
</evidence>
<feature type="domain" description="PTS EIIC type-3" evidence="11">
    <location>
        <begin position="8"/>
        <end position="414"/>
    </location>
</feature>
<sequence length="725" mass="81688">MKESLHKLNILLTDFNESFGKRPFPLSVRRGMTYLIPILMIGSFALVVMSFPIPSYQMKMTQWFGTDWKSMFLYIRDGSFHIYSLLVVICISYTFASEYSEKKGLSIPPIIVSAVSLCSFTAIIGVSKKDFDISSLGVIGIFIALVVTYLSSVLFIQLSAIRYPKIKSYTGGADSTFQYAMAAIFPAAITIFIFAFADHMLVRLFGITNVQSFIAEVLNRIFQQIQSPFLSSIFFVLLVHIFWFFGIHGSNILEPVAKDLFLSALTSNQMAIHAGQEPTRIFTKTFLDAFTLMGGCGASLCLILAILIVGKHKNLRKHAKISIVPVLFNVNELIVFGIPIILNPVYLIPFIFVPLLLIITTFISMYFGLVPYTIHPVEWTTPIFVSGYFSTGSIAGSILQLFNLILGTMCYIPFVKADEYLINKRLVNSLDQVCQAYKQMEEQGKKPALLSRHDEIGNISRFLTADLECALSNETIQMFYQPQVNFEGKIFGMEALLRWNYGDYGFIYAPLTIALAEEAQMIDKLGYRILDTACADLKKLNQMGITELTMSVNISAVQLENDQLVKDVEELIKKHDVKAEHLKIEITEQVALSGSNKLLTNLKKVKDLGIKLVLDDFGMGHNSLIYLKEYEFDTIKLDGSLIKELICNNNCKNIVSSIVSLGKALHYSVIAEYVENEEQRQILYDLDCDQYQGYLYSKALPYDELVTYLEKNQSTIKETVSIDIS</sequence>
<evidence type="ECO:0000256" key="9">
    <source>
        <dbReference type="SAM" id="Phobius"/>
    </source>
</evidence>
<dbReference type="SMART" id="SM00052">
    <property type="entry name" value="EAL"/>
    <property type="match status" value="1"/>
</dbReference>
<dbReference type="InterPro" id="IPR003352">
    <property type="entry name" value="PTS_EIIC"/>
</dbReference>
<dbReference type="EMBL" id="JAFJZZ010000005">
    <property type="protein sequence ID" value="MBN7773959.1"/>
    <property type="molecule type" value="Genomic_DNA"/>
</dbReference>
<feature type="transmembrane region" description="Helical" evidence="9">
    <location>
        <begin position="133"/>
        <end position="156"/>
    </location>
</feature>
<evidence type="ECO:0000256" key="2">
    <source>
        <dbReference type="ARBA" id="ARBA00022448"/>
    </source>
</evidence>
<feature type="transmembrane region" description="Helical" evidence="9">
    <location>
        <begin position="229"/>
        <end position="247"/>
    </location>
</feature>
<dbReference type="RefSeq" id="WP_206582796.1">
    <property type="nucleotide sequence ID" value="NZ_JAFJZZ010000005.1"/>
</dbReference>
<evidence type="ECO:0000256" key="6">
    <source>
        <dbReference type="ARBA" id="ARBA00022989"/>
    </source>
</evidence>
<evidence type="ECO:0000259" key="11">
    <source>
        <dbReference type="PROSITE" id="PS51105"/>
    </source>
</evidence>